<organism evidence="9">
    <name type="scientific">Bacteroides intestinalis</name>
    <dbReference type="NCBI Taxonomy" id="329854"/>
    <lineage>
        <taxon>Bacteria</taxon>
        <taxon>Pseudomonadati</taxon>
        <taxon>Bacteroidota</taxon>
        <taxon>Bacteroidia</taxon>
        <taxon>Bacteroidales</taxon>
        <taxon>Bacteroidaceae</taxon>
        <taxon>Bacteroides</taxon>
    </lineage>
</organism>
<dbReference type="PATRIC" id="fig|329854.7.peg.1245"/>
<dbReference type="EMBL" id="LTDF01000050">
    <property type="protein sequence ID" value="KXT53825.1"/>
    <property type="molecule type" value="Genomic_DNA"/>
</dbReference>
<evidence type="ECO:0000256" key="5">
    <source>
        <dbReference type="ARBA" id="ARBA00022777"/>
    </source>
</evidence>
<dbReference type="PROSITE" id="PS50109">
    <property type="entry name" value="HIS_KIN"/>
    <property type="match status" value="1"/>
</dbReference>
<name>A0A139LQV5_9BACE</name>
<reference evidence="9 10" key="1">
    <citation type="submission" date="2016-02" db="EMBL/GenBank/DDBJ databases">
        <authorList>
            <person name="Wen L."/>
            <person name="He K."/>
            <person name="Yang H."/>
        </authorList>
    </citation>
    <scope>NUCLEOTIDE SEQUENCE [LARGE SCALE GENOMIC DNA]</scope>
    <source>
        <strain evidence="9 10">KLE1704</strain>
    </source>
</reference>
<feature type="transmembrane region" description="Helical" evidence="7">
    <location>
        <begin position="21"/>
        <end position="42"/>
    </location>
</feature>
<dbReference type="InterPro" id="IPR004358">
    <property type="entry name" value="Sig_transdc_His_kin-like_C"/>
</dbReference>
<dbReference type="Pfam" id="PF02518">
    <property type="entry name" value="HATPase_c"/>
    <property type="match status" value="1"/>
</dbReference>
<sequence length="888" mass="101767">MRGKFIAHLFKTEEKRDMKRRLFLVMLIGLFPCIVFAGHLYAAERTYNVLFIQSYNHRTPWNDRLTEGVRDGLSRGGIKAKVTTEYLDADYWTFASECVIMRRICERARQKNTDIIITSSDEAFYTLMHCGDSLPYKLPVVISGIKYPNEKLISKLSNVCGYTSKIDFVHLLENARRVFPNRTEVICVSDSSLLGLKGVAELERIWPDFQELHPEYKMKVMNVQSQAPNPVISSICYDYNAYNRIVIAPKWTPFLSFIGKNSKAPVFAGQSLALTNGVFCVHDMEPYEGANAAGKCAAQVLQGAIPSVIGVVDLPGKLLYDFKQLEFFRVNADKVSDSGIIMNAPLMERYRIWFVLFYSVVVGALVFLVIWLYRLNRHESRRRMHAQTRLLIQNRLVEQRDEFDNIFCSIRDGLITYDTDFRIHFVNRALMLMLELDPDTHTARSYEGQMAGSIFHIYSNGEDILQSLLKQVRTERRVIPIPEKAFMQEVHKGTYFPVSGEIVPIYSKNKMTGMAICCRNISEEEMHKRFFNLAVDASSVYPWQYDVRTHSFHFSGALLDYFGLPGKQTILRKELELFIHSDDLEEARQHFTAIFKGEEMDTRMSFRMRSGEGKYEWWEFRSASYNGLDSEAPYMVLGVCQSIQRYKATEEELIAARDKALQADTLKSAFLANMSHEIRTPLNSIVGFSDLLKDIEAFSPEEVKQFVDTINTNCTLLLALINDILDLSRIESGSMDFRFAGYNLTFVMQQIYDSQRLSMPRGVELVMKLPEGEGKSIVTDSVRLKQVINNFINNAKKFTTQGSITFGFQTEEPGYTVFFVEDTGSGISEENQRRIFERFYKVDSFTQGAGLGLSICQTIVERFRGEINVSSELGKGTRFTVRVPDFNE</sequence>
<dbReference type="SUPFAM" id="SSF47384">
    <property type="entry name" value="Homodimeric domain of signal transducing histidine kinase"/>
    <property type="match status" value="1"/>
</dbReference>
<dbReference type="Gene3D" id="3.30.565.10">
    <property type="entry name" value="Histidine kinase-like ATPase, C-terminal domain"/>
    <property type="match status" value="1"/>
</dbReference>
<evidence type="ECO:0000313" key="10">
    <source>
        <dbReference type="Proteomes" id="UP000070319"/>
    </source>
</evidence>
<dbReference type="InterPro" id="IPR003661">
    <property type="entry name" value="HisK_dim/P_dom"/>
</dbReference>
<comment type="caution">
    <text evidence="9">The sequence shown here is derived from an EMBL/GenBank/DDBJ whole genome shotgun (WGS) entry which is preliminary data.</text>
</comment>
<feature type="transmembrane region" description="Helical" evidence="7">
    <location>
        <begin position="352"/>
        <end position="373"/>
    </location>
</feature>
<dbReference type="CDD" id="cd00082">
    <property type="entry name" value="HisKA"/>
    <property type="match status" value="1"/>
</dbReference>
<proteinExistence type="predicted"/>
<dbReference type="Gene3D" id="1.10.287.130">
    <property type="match status" value="1"/>
</dbReference>
<dbReference type="PRINTS" id="PR00344">
    <property type="entry name" value="BCTRLSENSOR"/>
</dbReference>
<feature type="domain" description="Histidine kinase" evidence="8">
    <location>
        <begin position="673"/>
        <end position="887"/>
    </location>
</feature>
<keyword evidence="6" id="KW-0902">Two-component regulatory system</keyword>
<evidence type="ECO:0000256" key="7">
    <source>
        <dbReference type="SAM" id="Phobius"/>
    </source>
</evidence>
<accession>A0A139LQV5</accession>
<dbReference type="PANTHER" id="PTHR43711:SF31">
    <property type="entry name" value="HISTIDINE KINASE"/>
    <property type="match status" value="1"/>
</dbReference>
<keyword evidence="3" id="KW-0597">Phosphoprotein</keyword>
<keyword evidence="5" id="KW-0418">Kinase</keyword>
<protein>
    <recommendedName>
        <fullName evidence="2">histidine kinase</fullName>
        <ecNumber evidence="2">2.7.13.3</ecNumber>
    </recommendedName>
</protein>
<keyword evidence="7" id="KW-0812">Transmembrane</keyword>
<dbReference type="PANTHER" id="PTHR43711">
    <property type="entry name" value="TWO-COMPONENT HISTIDINE KINASE"/>
    <property type="match status" value="1"/>
</dbReference>
<dbReference type="NCBIfam" id="TIGR00229">
    <property type="entry name" value="sensory_box"/>
    <property type="match status" value="1"/>
</dbReference>
<evidence type="ECO:0000256" key="4">
    <source>
        <dbReference type="ARBA" id="ARBA00022679"/>
    </source>
</evidence>
<dbReference type="InterPro" id="IPR035965">
    <property type="entry name" value="PAS-like_dom_sf"/>
</dbReference>
<dbReference type="InterPro" id="IPR050736">
    <property type="entry name" value="Sensor_HK_Regulatory"/>
</dbReference>
<dbReference type="GO" id="GO:0000155">
    <property type="term" value="F:phosphorelay sensor kinase activity"/>
    <property type="evidence" value="ECO:0007669"/>
    <property type="project" value="InterPro"/>
</dbReference>
<dbReference type="InterPro" id="IPR003594">
    <property type="entry name" value="HATPase_dom"/>
</dbReference>
<dbReference type="AlphaFoldDB" id="A0A139LQV5"/>
<dbReference type="InterPro" id="IPR005467">
    <property type="entry name" value="His_kinase_dom"/>
</dbReference>
<dbReference type="SMART" id="SM00387">
    <property type="entry name" value="HATPase_c"/>
    <property type="match status" value="1"/>
</dbReference>
<evidence type="ECO:0000259" key="8">
    <source>
        <dbReference type="PROSITE" id="PS50109"/>
    </source>
</evidence>
<evidence type="ECO:0000256" key="6">
    <source>
        <dbReference type="ARBA" id="ARBA00023012"/>
    </source>
</evidence>
<gene>
    <name evidence="9" type="ORF">HMPREF2531_01232</name>
</gene>
<keyword evidence="4" id="KW-0808">Transferase</keyword>
<dbReference type="Proteomes" id="UP000070319">
    <property type="component" value="Unassembled WGS sequence"/>
</dbReference>
<evidence type="ECO:0000256" key="1">
    <source>
        <dbReference type="ARBA" id="ARBA00000085"/>
    </source>
</evidence>
<comment type="catalytic activity">
    <reaction evidence="1">
        <text>ATP + protein L-histidine = ADP + protein N-phospho-L-histidine.</text>
        <dbReference type="EC" id="2.7.13.3"/>
    </reaction>
</comment>
<dbReference type="Pfam" id="PF00512">
    <property type="entry name" value="HisKA"/>
    <property type="match status" value="1"/>
</dbReference>
<dbReference type="InterPro" id="IPR036097">
    <property type="entry name" value="HisK_dim/P_sf"/>
</dbReference>
<dbReference type="Gene3D" id="3.30.450.20">
    <property type="entry name" value="PAS domain"/>
    <property type="match status" value="2"/>
</dbReference>
<dbReference type="SMART" id="SM00388">
    <property type="entry name" value="HisKA"/>
    <property type="match status" value="1"/>
</dbReference>
<keyword evidence="7" id="KW-1133">Transmembrane helix</keyword>
<dbReference type="FunFam" id="1.10.287.130:FF:000001">
    <property type="entry name" value="Two-component sensor histidine kinase"/>
    <property type="match status" value="1"/>
</dbReference>
<dbReference type="InterPro" id="IPR036890">
    <property type="entry name" value="HATPase_C_sf"/>
</dbReference>
<dbReference type="SUPFAM" id="SSF55874">
    <property type="entry name" value="ATPase domain of HSP90 chaperone/DNA topoisomerase II/histidine kinase"/>
    <property type="match status" value="1"/>
</dbReference>
<evidence type="ECO:0000313" key="9">
    <source>
        <dbReference type="EMBL" id="KXT53825.1"/>
    </source>
</evidence>
<evidence type="ECO:0000256" key="3">
    <source>
        <dbReference type="ARBA" id="ARBA00022553"/>
    </source>
</evidence>
<dbReference type="EC" id="2.7.13.3" evidence="2"/>
<keyword evidence="7" id="KW-0472">Membrane</keyword>
<dbReference type="Gene3D" id="3.40.50.2300">
    <property type="match status" value="2"/>
</dbReference>
<dbReference type="InterPro" id="IPR000014">
    <property type="entry name" value="PAS"/>
</dbReference>
<dbReference type="SUPFAM" id="SSF55785">
    <property type="entry name" value="PYP-like sensor domain (PAS domain)"/>
    <property type="match status" value="2"/>
</dbReference>
<evidence type="ECO:0000256" key="2">
    <source>
        <dbReference type="ARBA" id="ARBA00012438"/>
    </source>
</evidence>